<protein>
    <submittedName>
        <fullName evidence="2">Uncharacterized protein</fullName>
    </submittedName>
</protein>
<dbReference type="HOGENOM" id="CLU_1349631_0_0_1"/>
<dbReference type="Proteomes" id="UP000054097">
    <property type="component" value="Unassembled WGS sequence"/>
</dbReference>
<keyword evidence="3" id="KW-1185">Reference proteome</keyword>
<feature type="region of interest" description="Disordered" evidence="1">
    <location>
        <begin position="1"/>
        <end position="25"/>
    </location>
</feature>
<reference evidence="2 3" key="1">
    <citation type="submission" date="2014-04" db="EMBL/GenBank/DDBJ databases">
        <authorList>
            <consortium name="DOE Joint Genome Institute"/>
            <person name="Kuo A."/>
            <person name="Zuccaro A."/>
            <person name="Kohler A."/>
            <person name="Nagy L.G."/>
            <person name="Floudas D."/>
            <person name="Copeland A."/>
            <person name="Barry K.W."/>
            <person name="Cichocki N."/>
            <person name="Veneault-Fourrey C."/>
            <person name="LaButti K."/>
            <person name="Lindquist E.A."/>
            <person name="Lipzen A."/>
            <person name="Lundell T."/>
            <person name="Morin E."/>
            <person name="Murat C."/>
            <person name="Sun H."/>
            <person name="Tunlid A."/>
            <person name="Henrissat B."/>
            <person name="Grigoriev I.V."/>
            <person name="Hibbett D.S."/>
            <person name="Martin F."/>
            <person name="Nordberg H.P."/>
            <person name="Cantor M.N."/>
            <person name="Hua S.X."/>
        </authorList>
    </citation>
    <scope>NUCLEOTIDE SEQUENCE [LARGE SCALE GENOMIC DNA]</scope>
    <source>
        <strain evidence="2 3">MAFF 305830</strain>
    </source>
</reference>
<feature type="compositionally biased region" description="Basic and acidic residues" evidence="1">
    <location>
        <begin position="65"/>
        <end position="82"/>
    </location>
</feature>
<feature type="region of interest" description="Disordered" evidence="1">
    <location>
        <begin position="52"/>
        <end position="126"/>
    </location>
</feature>
<proteinExistence type="predicted"/>
<sequence length="203" mass="22135">MTMDNNLPASLAGFHHPQPQSTVSEEDFLARVAAFERNEEAEARMAMEAMRRMIADQAAAGPIHENGEEGDTPRRGPRRDRSPSTGPGAVGILRDFSRNGNRTSGPRPTKRSQPPPQPPVAGFHIYGHNNTSSVYPFLDSKWPHPSSSTLIRPCPFSRMCRSPAALCAGPPMPSLGSQTRCPRPTRPRARSRAAKSAVLFARS</sequence>
<evidence type="ECO:0000313" key="3">
    <source>
        <dbReference type="Proteomes" id="UP000054097"/>
    </source>
</evidence>
<name>A0A0C3BLT7_SERVB</name>
<evidence type="ECO:0000313" key="2">
    <source>
        <dbReference type="EMBL" id="KIM32431.1"/>
    </source>
</evidence>
<reference evidence="3" key="2">
    <citation type="submission" date="2015-01" db="EMBL/GenBank/DDBJ databases">
        <title>Evolutionary Origins and Diversification of the Mycorrhizal Mutualists.</title>
        <authorList>
            <consortium name="DOE Joint Genome Institute"/>
            <consortium name="Mycorrhizal Genomics Consortium"/>
            <person name="Kohler A."/>
            <person name="Kuo A."/>
            <person name="Nagy L.G."/>
            <person name="Floudas D."/>
            <person name="Copeland A."/>
            <person name="Barry K.W."/>
            <person name="Cichocki N."/>
            <person name="Veneault-Fourrey C."/>
            <person name="LaButti K."/>
            <person name="Lindquist E.A."/>
            <person name="Lipzen A."/>
            <person name="Lundell T."/>
            <person name="Morin E."/>
            <person name="Murat C."/>
            <person name="Riley R."/>
            <person name="Ohm R."/>
            <person name="Sun H."/>
            <person name="Tunlid A."/>
            <person name="Henrissat B."/>
            <person name="Grigoriev I.V."/>
            <person name="Hibbett D.S."/>
            <person name="Martin F."/>
        </authorList>
    </citation>
    <scope>NUCLEOTIDE SEQUENCE [LARGE SCALE GENOMIC DNA]</scope>
    <source>
        <strain evidence="3">MAFF 305830</strain>
    </source>
</reference>
<accession>A0A0C3BLT7</accession>
<dbReference type="EMBL" id="KN824280">
    <property type="protein sequence ID" value="KIM32431.1"/>
    <property type="molecule type" value="Genomic_DNA"/>
</dbReference>
<organism evidence="2 3">
    <name type="scientific">Serendipita vermifera MAFF 305830</name>
    <dbReference type="NCBI Taxonomy" id="933852"/>
    <lineage>
        <taxon>Eukaryota</taxon>
        <taxon>Fungi</taxon>
        <taxon>Dikarya</taxon>
        <taxon>Basidiomycota</taxon>
        <taxon>Agaricomycotina</taxon>
        <taxon>Agaricomycetes</taxon>
        <taxon>Sebacinales</taxon>
        <taxon>Serendipitaceae</taxon>
        <taxon>Serendipita</taxon>
    </lineage>
</organism>
<dbReference type="AlphaFoldDB" id="A0A0C3BLT7"/>
<gene>
    <name evidence="2" type="ORF">M408DRAFT_218693</name>
</gene>
<feature type="region of interest" description="Disordered" evidence="1">
    <location>
        <begin position="170"/>
        <end position="203"/>
    </location>
</feature>
<feature type="compositionally biased region" description="Basic residues" evidence="1">
    <location>
        <begin position="183"/>
        <end position="193"/>
    </location>
</feature>
<evidence type="ECO:0000256" key="1">
    <source>
        <dbReference type="SAM" id="MobiDB-lite"/>
    </source>
</evidence>